<feature type="chain" id="PRO_5013099339" description="YncI copper-binding domain-containing protein" evidence="3">
    <location>
        <begin position="26"/>
        <end position="207"/>
    </location>
</feature>
<reference evidence="5 6" key="1">
    <citation type="submission" date="2017-07" db="EMBL/GenBank/DDBJ databases">
        <title>The genome sequence of Paludifilum halophilum highlights mechanisms for microbial adaptation to high salt environemnts.</title>
        <authorList>
            <person name="Belbahri L."/>
        </authorList>
    </citation>
    <scope>NUCLEOTIDE SEQUENCE [LARGE SCALE GENOMIC DNA]</scope>
    <source>
        <strain evidence="5 6">DSM 102817</strain>
    </source>
</reference>
<name>A0A235B641_9BACL</name>
<dbReference type="CDD" id="cd08545">
    <property type="entry name" value="YcnI_like"/>
    <property type="match status" value="1"/>
</dbReference>
<keyword evidence="6" id="KW-1185">Reference proteome</keyword>
<feature type="compositionally biased region" description="Basic and acidic residues" evidence="1">
    <location>
        <begin position="151"/>
        <end position="164"/>
    </location>
</feature>
<gene>
    <name evidence="5" type="ORF">CHM34_11140</name>
</gene>
<dbReference type="InterPro" id="IPR038507">
    <property type="entry name" value="YcnI-like_sf"/>
</dbReference>
<keyword evidence="3" id="KW-0732">Signal</keyword>
<dbReference type="Gene3D" id="2.60.40.2230">
    <property type="entry name" value="Uncharacterised protein YcnI-like PF07987, DUF1775"/>
    <property type="match status" value="1"/>
</dbReference>
<sequence>MKWKAFVSAAVMAGILFAFTPGVDAHVTVRPEQSSTGAYEKYTVRVPVEKEIPTTEVELKIPDGVEVVSVMPKPGWEYDLKKSREDRTISVTWKAKDDGLKVHEFTEFALIGANPDKPGKVSWKAHQTYEDGSVVKWSGAPDSEQPASVTEIREGDSGHGHGDVAQESEEAAGADTDEETAASDLWPTTLAGLALILSLISLFRKKA</sequence>
<dbReference type="Pfam" id="PF07987">
    <property type="entry name" value="DUF1775"/>
    <property type="match status" value="1"/>
</dbReference>
<dbReference type="AlphaFoldDB" id="A0A235B641"/>
<keyword evidence="2" id="KW-1133">Transmembrane helix</keyword>
<comment type="caution">
    <text evidence="5">The sequence shown here is derived from an EMBL/GenBank/DDBJ whole genome shotgun (WGS) entry which is preliminary data.</text>
</comment>
<dbReference type="InterPro" id="IPR012533">
    <property type="entry name" value="YcnI-copper_dom"/>
</dbReference>
<evidence type="ECO:0000256" key="2">
    <source>
        <dbReference type="SAM" id="Phobius"/>
    </source>
</evidence>
<proteinExistence type="predicted"/>
<keyword evidence="2" id="KW-0812">Transmembrane</keyword>
<evidence type="ECO:0000256" key="1">
    <source>
        <dbReference type="SAM" id="MobiDB-lite"/>
    </source>
</evidence>
<evidence type="ECO:0000313" key="6">
    <source>
        <dbReference type="Proteomes" id="UP000215459"/>
    </source>
</evidence>
<feature type="signal peptide" evidence="3">
    <location>
        <begin position="1"/>
        <end position="25"/>
    </location>
</feature>
<dbReference type="Proteomes" id="UP000215459">
    <property type="component" value="Unassembled WGS sequence"/>
</dbReference>
<dbReference type="OrthoDB" id="69896at2"/>
<feature type="transmembrane region" description="Helical" evidence="2">
    <location>
        <begin position="185"/>
        <end position="203"/>
    </location>
</feature>
<feature type="compositionally biased region" description="Acidic residues" evidence="1">
    <location>
        <begin position="166"/>
        <end position="180"/>
    </location>
</feature>
<keyword evidence="2" id="KW-0472">Membrane</keyword>
<feature type="domain" description="YncI copper-binding" evidence="4">
    <location>
        <begin position="26"/>
        <end position="147"/>
    </location>
</feature>
<evidence type="ECO:0000259" key="4">
    <source>
        <dbReference type="Pfam" id="PF07987"/>
    </source>
</evidence>
<evidence type="ECO:0000256" key="3">
    <source>
        <dbReference type="SAM" id="SignalP"/>
    </source>
</evidence>
<accession>A0A235B641</accession>
<organism evidence="5 6">
    <name type="scientific">Paludifilum halophilum</name>
    <dbReference type="NCBI Taxonomy" id="1642702"/>
    <lineage>
        <taxon>Bacteria</taxon>
        <taxon>Bacillati</taxon>
        <taxon>Bacillota</taxon>
        <taxon>Bacilli</taxon>
        <taxon>Bacillales</taxon>
        <taxon>Thermoactinomycetaceae</taxon>
        <taxon>Paludifilum</taxon>
    </lineage>
</organism>
<evidence type="ECO:0000313" key="5">
    <source>
        <dbReference type="EMBL" id="OYD07449.1"/>
    </source>
</evidence>
<feature type="region of interest" description="Disordered" evidence="1">
    <location>
        <begin position="136"/>
        <end position="180"/>
    </location>
</feature>
<protein>
    <recommendedName>
        <fullName evidence="4">YncI copper-binding domain-containing protein</fullName>
    </recommendedName>
</protein>
<dbReference type="EMBL" id="NOWF01000006">
    <property type="protein sequence ID" value="OYD07449.1"/>
    <property type="molecule type" value="Genomic_DNA"/>
</dbReference>